<dbReference type="InterPro" id="IPR001405">
    <property type="entry name" value="UPF0758"/>
</dbReference>
<dbReference type="Pfam" id="PF04002">
    <property type="entry name" value="RadC"/>
    <property type="match status" value="1"/>
</dbReference>
<evidence type="ECO:0000256" key="4">
    <source>
        <dbReference type="ARBA" id="ARBA00022801"/>
    </source>
</evidence>
<feature type="domain" description="MPN" evidence="7">
    <location>
        <begin position="97"/>
        <end position="208"/>
    </location>
</feature>
<dbReference type="Gene3D" id="3.40.140.10">
    <property type="entry name" value="Cytidine Deaminase, domain 2"/>
    <property type="match status" value="1"/>
</dbReference>
<comment type="similarity">
    <text evidence="1">Belongs to the UPF0758 family.</text>
</comment>
<dbReference type="RefSeq" id="WP_097652863.1">
    <property type="nucleotide sequence ID" value="NZ_LYXE01000086.1"/>
</dbReference>
<evidence type="ECO:0000256" key="3">
    <source>
        <dbReference type="ARBA" id="ARBA00022723"/>
    </source>
</evidence>
<dbReference type="PROSITE" id="PS50249">
    <property type="entry name" value="MPN"/>
    <property type="match status" value="1"/>
</dbReference>
<dbReference type="AlphaFoldDB" id="A0A2H3KLP7"/>
<keyword evidence="9" id="KW-1185">Reference proteome</keyword>
<evidence type="ECO:0000313" key="9">
    <source>
        <dbReference type="Proteomes" id="UP000220922"/>
    </source>
</evidence>
<keyword evidence="2" id="KW-0645">Protease</keyword>
<evidence type="ECO:0000313" key="8">
    <source>
        <dbReference type="EMBL" id="PDV99003.1"/>
    </source>
</evidence>
<dbReference type="GO" id="GO:0046872">
    <property type="term" value="F:metal ion binding"/>
    <property type="evidence" value="ECO:0007669"/>
    <property type="project" value="UniProtKB-KW"/>
</dbReference>
<evidence type="ECO:0000256" key="5">
    <source>
        <dbReference type="ARBA" id="ARBA00022833"/>
    </source>
</evidence>
<keyword evidence="6" id="KW-0482">Metalloprotease</keyword>
<reference evidence="8 9" key="1">
    <citation type="submission" date="2016-05" db="EMBL/GenBank/DDBJ databases">
        <authorList>
            <person name="Lavstsen T."/>
            <person name="Jespersen J.S."/>
        </authorList>
    </citation>
    <scope>NUCLEOTIDE SEQUENCE [LARGE SCALE GENOMIC DNA]</scope>
    <source>
        <strain evidence="8 9">B7-9</strain>
    </source>
</reference>
<organism evidence="8 9">
    <name type="scientific">Candidatus Chloroploca asiatica</name>
    <dbReference type="NCBI Taxonomy" id="1506545"/>
    <lineage>
        <taxon>Bacteria</taxon>
        <taxon>Bacillati</taxon>
        <taxon>Chloroflexota</taxon>
        <taxon>Chloroflexia</taxon>
        <taxon>Chloroflexales</taxon>
        <taxon>Chloroflexineae</taxon>
        <taxon>Oscillochloridaceae</taxon>
        <taxon>Candidatus Chloroploca</taxon>
    </lineage>
</organism>
<dbReference type="Pfam" id="PF20582">
    <property type="entry name" value="UPF0758_N"/>
    <property type="match status" value="1"/>
</dbReference>
<dbReference type="EMBL" id="LYXE01000086">
    <property type="protein sequence ID" value="PDV99003.1"/>
    <property type="molecule type" value="Genomic_DNA"/>
</dbReference>
<dbReference type="GO" id="GO:0008237">
    <property type="term" value="F:metallopeptidase activity"/>
    <property type="evidence" value="ECO:0007669"/>
    <property type="project" value="UniProtKB-KW"/>
</dbReference>
<name>A0A2H3KLP7_9CHLR</name>
<dbReference type="Proteomes" id="UP000220922">
    <property type="component" value="Unassembled WGS sequence"/>
</dbReference>
<dbReference type="InterPro" id="IPR025657">
    <property type="entry name" value="RadC_JAB"/>
</dbReference>
<dbReference type="PANTHER" id="PTHR30471:SF3">
    <property type="entry name" value="UPF0758 PROTEIN YEES-RELATED"/>
    <property type="match status" value="1"/>
</dbReference>
<dbReference type="GO" id="GO:0006508">
    <property type="term" value="P:proteolysis"/>
    <property type="evidence" value="ECO:0007669"/>
    <property type="project" value="UniProtKB-KW"/>
</dbReference>
<evidence type="ECO:0000259" key="7">
    <source>
        <dbReference type="PROSITE" id="PS50249"/>
    </source>
</evidence>
<keyword evidence="4" id="KW-0378">Hydrolase</keyword>
<evidence type="ECO:0000256" key="6">
    <source>
        <dbReference type="ARBA" id="ARBA00023049"/>
    </source>
</evidence>
<accession>A0A2H3KLP7</accession>
<dbReference type="PANTHER" id="PTHR30471">
    <property type="entry name" value="DNA REPAIR PROTEIN RADC"/>
    <property type="match status" value="1"/>
</dbReference>
<sequence length="208" mass="22601">MTRIRELPLHEQPAARLATTGPAALSDAELLALVAGQDDLAVCAATLQAFHGWVGLLRADLSSVTASLGTPRRATHLKAALEIGRRLTLASYDDRLQIRCPTDIAQVLMVEMLALDQEELWVACLDTKNRVQKLARVYRGSVNTALVRVGEIFKEPLRINSTAIIIGHNHPSTDPTPSPEDILLTRQLVAAGKLLDCEVLDRAPCKCA</sequence>
<comment type="caution">
    <text evidence="8">The sequence shown here is derived from an EMBL/GenBank/DDBJ whole genome shotgun (WGS) entry which is preliminary data.</text>
</comment>
<dbReference type="InterPro" id="IPR037518">
    <property type="entry name" value="MPN"/>
</dbReference>
<dbReference type="OrthoDB" id="9804482at2"/>
<dbReference type="InterPro" id="IPR046778">
    <property type="entry name" value="UPF0758_N"/>
</dbReference>
<dbReference type="CDD" id="cd08071">
    <property type="entry name" value="MPN_DUF2466"/>
    <property type="match status" value="1"/>
</dbReference>
<keyword evidence="5" id="KW-0862">Zinc</keyword>
<keyword evidence="3" id="KW-0479">Metal-binding</keyword>
<evidence type="ECO:0000256" key="1">
    <source>
        <dbReference type="ARBA" id="ARBA00010243"/>
    </source>
</evidence>
<evidence type="ECO:0000256" key="2">
    <source>
        <dbReference type="ARBA" id="ARBA00022670"/>
    </source>
</evidence>
<gene>
    <name evidence="8" type="ORF">A9Q02_14230</name>
</gene>
<proteinExistence type="inferred from homology"/>
<protein>
    <recommendedName>
        <fullName evidence="7">MPN domain-containing protein</fullName>
    </recommendedName>
</protein>